<comment type="similarity">
    <text evidence="4">Belongs to the class-IV pyridoxal-phosphate-dependent aminotransferase family.</text>
</comment>
<dbReference type="PANTHER" id="PTHR42743">
    <property type="entry name" value="AMINO-ACID AMINOTRANSFERASE"/>
    <property type="match status" value="1"/>
</dbReference>
<dbReference type="Proteomes" id="UP001207116">
    <property type="component" value="Unassembled WGS sequence"/>
</dbReference>
<organism evidence="9 10">
    <name type="scientific">Lentiprolixibacter aurantiacus</name>
    <dbReference type="NCBI Taxonomy" id="2993939"/>
    <lineage>
        <taxon>Bacteria</taxon>
        <taxon>Pseudomonadati</taxon>
        <taxon>Bacteroidota</taxon>
        <taxon>Flavobacteriia</taxon>
        <taxon>Flavobacteriales</taxon>
        <taxon>Flavobacteriaceae</taxon>
        <taxon>Lentiprolixibacter</taxon>
    </lineage>
</organism>
<evidence type="ECO:0000256" key="2">
    <source>
        <dbReference type="ARBA" id="ARBA00004931"/>
    </source>
</evidence>
<reference evidence="9" key="1">
    <citation type="submission" date="2022-11" db="EMBL/GenBank/DDBJ databases">
        <title>The characterization of three novel Bacteroidetes species and genomic analysis of their roles in tidal elemental geochemical cycles.</title>
        <authorList>
            <person name="Ma K.-J."/>
        </authorList>
    </citation>
    <scope>NUCLEOTIDE SEQUENCE</scope>
    <source>
        <strain evidence="9">M415</strain>
    </source>
</reference>
<comment type="pathway">
    <text evidence="1">Amino-acid biosynthesis; L-isoleucine biosynthesis; L-isoleucine from 2-oxobutanoate: step 4/4.</text>
</comment>
<dbReference type="GO" id="GO:0046394">
    <property type="term" value="P:carboxylic acid biosynthetic process"/>
    <property type="evidence" value="ECO:0007669"/>
    <property type="project" value="UniProtKB-ARBA"/>
</dbReference>
<dbReference type="GO" id="GO:0004084">
    <property type="term" value="F:branched-chain-amino-acid transaminase activity"/>
    <property type="evidence" value="ECO:0007669"/>
    <property type="project" value="UniProtKB-EC"/>
</dbReference>
<comment type="catalytic activity">
    <reaction evidence="7">
        <text>L-isoleucine + 2-oxoglutarate = (S)-3-methyl-2-oxopentanoate + L-glutamate</text>
        <dbReference type="Rhea" id="RHEA:24801"/>
        <dbReference type="ChEBI" id="CHEBI:16810"/>
        <dbReference type="ChEBI" id="CHEBI:29985"/>
        <dbReference type="ChEBI" id="CHEBI:35146"/>
        <dbReference type="ChEBI" id="CHEBI:58045"/>
        <dbReference type="EC" id="2.6.1.42"/>
    </reaction>
</comment>
<evidence type="ECO:0000313" key="9">
    <source>
        <dbReference type="EMBL" id="MCX2719807.1"/>
    </source>
</evidence>
<evidence type="ECO:0000313" key="10">
    <source>
        <dbReference type="Proteomes" id="UP001207116"/>
    </source>
</evidence>
<dbReference type="InterPro" id="IPR050571">
    <property type="entry name" value="Class-IV_PLP-Dep_Aminotrnsfr"/>
</dbReference>
<evidence type="ECO:0000256" key="5">
    <source>
        <dbReference type="ARBA" id="ARBA00013053"/>
    </source>
</evidence>
<protein>
    <recommendedName>
        <fullName evidence="5">branched-chain-amino-acid transaminase</fullName>
        <ecNumber evidence="5">2.6.1.42</ecNumber>
    </recommendedName>
</protein>
<evidence type="ECO:0000256" key="8">
    <source>
        <dbReference type="ARBA" id="ARBA00049229"/>
    </source>
</evidence>
<dbReference type="CDD" id="cd00449">
    <property type="entry name" value="PLPDE_IV"/>
    <property type="match status" value="1"/>
</dbReference>
<comment type="catalytic activity">
    <reaction evidence="8">
        <text>L-leucine + 2-oxoglutarate = 4-methyl-2-oxopentanoate + L-glutamate</text>
        <dbReference type="Rhea" id="RHEA:18321"/>
        <dbReference type="ChEBI" id="CHEBI:16810"/>
        <dbReference type="ChEBI" id="CHEBI:17865"/>
        <dbReference type="ChEBI" id="CHEBI:29985"/>
        <dbReference type="ChEBI" id="CHEBI:57427"/>
        <dbReference type="EC" id="2.6.1.42"/>
    </reaction>
</comment>
<dbReference type="EMBL" id="JAPFQP010000002">
    <property type="protein sequence ID" value="MCX2719807.1"/>
    <property type="molecule type" value="Genomic_DNA"/>
</dbReference>
<name>A0AAE3SPU3_9FLAO</name>
<sequence length="281" mass="32131">MINYQGNLISEEDPILNHNNRGLILGDALYEDIKAVNGELYFWEEHYLRLMSSMRILRMEIPMNFTMEFLEEQIKAVIQANDLGNQPAFVRILVFRKHGADLFQEDNEVAYLIASEKGDAPFYTISEQAYEVELYKDFYLNADMLSNLNSTNRLLSVTGGIYARENGYQDCLLINASKNVVQALDGNLFLVKGNEVKTPPLKDGCRDGILRRKILEILQKTEDFKVFEASISPFELQKADELFITSIRKGIQPVTKYRKANFKTEVSRNLLGKLNALARLG</sequence>
<dbReference type="Pfam" id="PF01063">
    <property type="entry name" value="Aminotran_4"/>
    <property type="match status" value="1"/>
</dbReference>
<comment type="caution">
    <text evidence="9">The sequence shown here is derived from an EMBL/GenBank/DDBJ whole genome shotgun (WGS) entry which is preliminary data.</text>
</comment>
<evidence type="ECO:0000256" key="6">
    <source>
        <dbReference type="ARBA" id="ARBA00048212"/>
    </source>
</evidence>
<keyword evidence="10" id="KW-1185">Reference proteome</keyword>
<dbReference type="InterPro" id="IPR001544">
    <property type="entry name" value="Aminotrans_IV"/>
</dbReference>
<keyword evidence="9" id="KW-0808">Transferase</keyword>
<comment type="catalytic activity">
    <reaction evidence="6">
        <text>L-valine + 2-oxoglutarate = 3-methyl-2-oxobutanoate + L-glutamate</text>
        <dbReference type="Rhea" id="RHEA:24813"/>
        <dbReference type="ChEBI" id="CHEBI:11851"/>
        <dbReference type="ChEBI" id="CHEBI:16810"/>
        <dbReference type="ChEBI" id="CHEBI:29985"/>
        <dbReference type="ChEBI" id="CHEBI:57762"/>
        <dbReference type="EC" id="2.6.1.42"/>
    </reaction>
</comment>
<comment type="pathway">
    <text evidence="2">Amino-acid biosynthesis; L-valine biosynthesis; L-valine from pyruvate: step 4/4.</text>
</comment>
<dbReference type="PANTHER" id="PTHR42743:SF11">
    <property type="entry name" value="AMINODEOXYCHORISMATE LYASE"/>
    <property type="match status" value="1"/>
</dbReference>
<dbReference type="InterPro" id="IPR036038">
    <property type="entry name" value="Aminotransferase-like"/>
</dbReference>
<evidence type="ECO:0000256" key="7">
    <source>
        <dbReference type="ARBA" id="ARBA00048798"/>
    </source>
</evidence>
<comment type="pathway">
    <text evidence="3">Amino-acid biosynthesis; L-leucine biosynthesis; L-leucine from 3-methyl-2-oxobutanoate: step 4/4.</text>
</comment>
<dbReference type="InterPro" id="IPR043131">
    <property type="entry name" value="BCAT-like_N"/>
</dbReference>
<dbReference type="AlphaFoldDB" id="A0AAE3SPU3"/>
<dbReference type="SUPFAM" id="SSF56752">
    <property type="entry name" value="D-aminoacid aminotransferase-like PLP-dependent enzymes"/>
    <property type="match status" value="1"/>
</dbReference>
<proteinExistence type="inferred from homology"/>
<evidence type="ECO:0000256" key="1">
    <source>
        <dbReference type="ARBA" id="ARBA00004824"/>
    </source>
</evidence>
<keyword evidence="9" id="KW-0032">Aminotransferase</keyword>
<gene>
    <name evidence="9" type="ORF">OO016_09345</name>
</gene>
<dbReference type="InterPro" id="IPR043132">
    <property type="entry name" value="BCAT-like_C"/>
</dbReference>
<dbReference type="EC" id="2.6.1.42" evidence="5"/>
<accession>A0AAE3SPU3</accession>
<evidence type="ECO:0000256" key="3">
    <source>
        <dbReference type="ARBA" id="ARBA00005072"/>
    </source>
</evidence>
<evidence type="ECO:0000256" key="4">
    <source>
        <dbReference type="ARBA" id="ARBA00009320"/>
    </source>
</evidence>
<dbReference type="Gene3D" id="3.30.470.10">
    <property type="match status" value="1"/>
</dbReference>
<dbReference type="RefSeq" id="WP_266012869.1">
    <property type="nucleotide sequence ID" value="NZ_JAPFQP010000002.1"/>
</dbReference>
<dbReference type="Gene3D" id="3.20.10.10">
    <property type="entry name" value="D-amino Acid Aminotransferase, subunit A, domain 2"/>
    <property type="match status" value="1"/>
</dbReference>